<gene>
    <name evidence="2" type="ORF">F5544_36100</name>
</gene>
<keyword evidence="1" id="KW-1133">Transmembrane helix</keyword>
<keyword evidence="1" id="KW-0812">Transmembrane</keyword>
<reference evidence="2 3" key="1">
    <citation type="journal article" date="2019" name="ACS Chem. Biol.">
        <title>Identification and Mobilization of a Cryptic Antibiotic Biosynthesis Gene Locus from a Human-Pathogenic Nocardia Isolate.</title>
        <authorList>
            <person name="Herisse M."/>
            <person name="Ishida K."/>
            <person name="Porter J.L."/>
            <person name="Howden B."/>
            <person name="Hertweck C."/>
            <person name="Stinear T.P."/>
            <person name="Pidot S.J."/>
        </authorList>
    </citation>
    <scope>NUCLEOTIDE SEQUENCE [LARGE SCALE GENOMIC DNA]</scope>
    <source>
        <strain evidence="2 3">AUSMDU00012717</strain>
    </source>
</reference>
<sequence>MRTRKSTAILLATWIATFVLYLIVKPDHAVFSGPELVVNTKPAVENSSP</sequence>
<dbReference type="Proteomes" id="UP000503540">
    <property type="component" value="Chromosome"/>
</dbReference>
<name>A0A6G9YP24_9NOCA</name>
<organism evidence="2 3">
    <name type="scientific">Nocardia arthritidis</name>
    <dbReference type="NCBI Taxonomy" id="228602"/>
    <lineage>
        <taxon>Bacteria</taxon>
        <taxon>Bacillati</taxon>
        <taxon>Actinomycetota</taxon>
        <taxon>Actinomycetes</taxon>
        <taxon>Mycobacteriales</taxon>
        <taxon>Nocardiaceae</taxon>
        <taxon>Nocardia</taxon>
    </lineage>
</organism>
<keyword evidence="3" id="KW-1185">Reference proteome</keyword>
<keyword evidence="1" id="KW-0472">Membrane</keyword>
<dbReference type="EMBL" id="CP046172">
    <property type="protein sequence ID" value="QIS15049.1"/>
    <property type="molecule type" value="Genomic_DNA"/>
</dbReference>
<feature type="transmembrane region" description="Helical" evidence="1">
    <location>
        <begin position="7"/>
        <end position="24"/>
    </location>
</feature>
<proteinExistence type="predicted"/>
<dbReference type="KEGG" id="nah:F5544_36100"/>
<evidence type="ECO:0000313" key="3">
    <source>
        <dbReference type="Proteomes" id="UP000503540"/>
    </source>
</evidence>
<dbReference type="RefSeq" id="WP_167471243.1">
    <property type="nucleotide sequence ID" value="NZ_CP046172.1"/>
</dbReference>
<evidence type="ECO:0000313" key="2">
    <source>
        <dbReference type="EMBL" id="QIS15049.1"/>
    </source>
</evidence>
<accession>A0A6G9YP24</accession>
<evidence type="ECO:0000256" key="1">
    <source>
        <dbReference type="SAM" id="Phobius"/>
    </source>
</evidence>
<dbReference type="AlphaFoldDB" id="A0A6G9YP24"/>
<protein>
    <submittedName>
        <fullName evidence="2">Uncharacterized protein</fullName>
    </submittedName>
</protein>